<dbReference type="Proteomes" id="UP000295611">
    <property type="component" value="Unassembled WGS sequence"/>
</dbReference>
<dbReference type="AlphaFoldDB" id="A0A4R7BDD4"/>
<sequence length="44" mass="5052">MKTWYLQTDGLRQMIDDHLHAGFEEVDTCEAESWLQAKAILAGE</sequence>
<protein>
    <submittedName>
        <fullName evidence="1">Uncharacterized protein</fullName>
    </submittedName>
</protein>
<evidence type="ECO:0000313" key="1">
    <source>
        <dbReference type="EMBL" id="TDR82192.1"/>
    </source>
</evidence>
<organism evidence="1 2">
    <name type="scientific">Paludibacterium purpuratum</name>
    <dbReference type="NCBI Taxonomy" id="1144873"/>
    <lineage>
        <taxon>Bacteria</taxon>
        <taxon>Pseudomonadati</taxon>
        <taxon>Pseudomonadota</taxon>
        <taxon>Betaproteobacteria</taxon>
        <taxon>Neisseriales</taxon>
        <taxon>Chromobacteriaceae</taxon>
        <taxon>Paludibacterium</taxon>
    </lineage>
</organism>
<keyword evidence="2" id="KW-1185">Reference proteome</keyword>
<dbReference type="EMBL" id="SNZP01000002">
    <property type="protein sequence ID" value="TDR82192.1"/>
    <property type="molecule type" value="Genomic_DNA"/>
</dbReference>
<gene>
    <name evidence="1" type="ORF">DFP86_102306</name>
</gene>
<name>A0A4R7BDD4_9NEIS</name>
<evidence type="ECO:0000313" key="2">
    <source>
        <dbReference type="Proteomes" id="UP000295611"/>
    </source>
</evidence>
<reference evidence="1 2" key="1">
    <citation type="submission" date="2019-03" db="EMBL/GenBank/DDBJ databases">
        <title>Genomic Encyclopedia of Type Strains, Phase III (KMG-III): the genomes of soil and plant-associated and newly described type strains.</title>
        <authorList>
            <person name="Whitman W."/>
        </authorList>
    </citation>
    <scope>NUCLEOTIDE SEQUENCE [LARGE SCALE GENOMIC DNA]</scope>
    <source>
        <strain evidence="1 2">CECT 8976</strain>
    </source>
</reference>
<proteinExistence type="predicted"/>
<dbReference type="RefSeq" id="WP_279526885.1">
    <property type="nucleotide sequence ID" value="NZ_SNZP01000002.1"/>
</dbReference>
<accession>A0A4R7BDD4</accession>
<comment type="caution">
    <text evidence="1">The sequence shown here is derived from an EMBL/GenBank/DDBJ whole genome shotgun (WGS) entry which is preliminary data.</text>
</comment>